<feature type="transmembrane region" description="Helical" evidence="1">
    <location>
        <begin position="7"/>
        <end position="25"/>
    </location>
</feature>
<dbReference type="AlphaFoldDB" id="A0A1M7UMX0"/>
<feature type="transmembrane region" description="Helical" evidence="1">
    <location>
        <begin position="93"/>
        <end position="112"/>
    </location>
</feature>
<dbReference type="RefSeq" id="WP_072823177.1">
    <property type="nucleotide sequence ID" value="NZ_LT670849.1"/>
</dbReference>
<name>A0A1M7UMX0_9BRAD</name>
<evidence type="ECO:0000313" key="3">
    <source>
        <dbReference type="Proteomes" id="UP000184096"/>
    </source>
</evidence>
<organism evidence="2 3">
    <name type="scientific">Bradyrhizobium erythrophlei</name>
    <dbReference type="NCBI Taxonomy" id="1437360"/>
    <lineage>
        <taxon>Bacteria</taxon>
        <taxon>Pseudomonadati</taxon>
        <taxon>Pseudomonadota</taxon>
        <taxon>Alphaproteobacteria</taxon>
        <taxon>Hyphomicrobiales</taxon>
        <taxon>Nitrobacteraceae</taxon>
        <taxon>Bradyrhizobium</taxon>
    </lineage>
</organism>
<dbReference type="OrthoDB" id="8444983at2"/>
<gene>
    <name evidence="2" type="ORF">SAMN05444170_5826</name>
</gene>
<accession>A0A1M7UMX0</accession>
<evidence type="ECO:0000313" key="2">
    <source>
        <dbReference type="EMBL" id="SHN84237.1"/>
    </source>
</evidence>
<reference evidence="3" key="1">
    <citation type="submission" date="2016-11" db="EMBL/GenBank/DDBJ databases">
        <authorList>
            <person name="Varghese N."/>
            <person name="Submissions S."/>
        </authorList>
    </citation>
    <scope>NUCLEOTIDE SEQUENCE [LARGE SCALE GENOMIC DNA]</scope>
    <source>
        <strain evidence="3">GAS401</strain>
    </source>
</reference>
<evidence type="ECO:0000256" key="1">
    <source>
        <dbReference type="SAM" id="Phobius"/>
    </source>
</evidence>
<keyword evidence="1" id="KW-1133">Transmembrane helix</keyword>
<dbReference type="EMBL" id="LT670849">
    <property type="protein sequence ID" value="SHN84237.1"/>
    <property type="molecule type" value="Genomic_DNA"/>
</dbReference>
<sequence length="206" mass="23122">MLPLAKFWTWLGNYFLPLAVAWAYFVRNGPDEGVKISRGYWGLVASLVVGTLLILALTLYIREARKSNAIIVPPNTTFETESDRNLVISWGSVVTYFLTVLAALVVFCSRYADSRIHEWDKNVPMAPSFWGSRVAVWTQNCTQTSCYAVGNRFGADGKPLDYVDQYLPYVTDPALVVLALLLVLSVVALLIVIFRQPFVQLSQTDY</sequence>
<keyword evidence="1" id="KW-0472">Membrane</keyword>
<proteinExistence type="predicted"/>
<feature type="transmembrane region" description="Helical" evidence="1">
    <location>
        <begin position="174"/>
        <end position="194"/>
    </location>
</feature>
<feature type="transmembrane region" description="Helical" evidence="1">
    <location>
        <begin position="40"/>
        <end position="61"/>
    </location>
</feature>
<keyword evidence="1" id="KW-0812">Transmembrane</keyword>
<dbReference type="Proteomes" id="UP000184096">
    <property type="component" value="Chromosome I"/>
</dbReference>
<keyword evidence="3" id="KW-1185">Reference proteome</keyword>
<protein>
    <submittedName>
        <fullName evidence="2">Uncharacterized protein</fullName>
    </submittedName>
</protein>